<dbReference type="EMBL" id="JBHSQN010000015">
    <property type="protein sequence ID" value="MFC6014099.1"/>
    <property type="molecule type" value="Genomic_DNA"/>
</dbReference>
<gene>
    <name evidence="1" type="ORF">ACFP3H_23840</name>
</gene>
<sequence length="100" mass="10758">MQHLTDIVESVVRSGRDQDMAATRSMHDPIVTTRPVSEASIEEVVVRAPGSLVPVDDGTVVAERFSDVHPGQIVGSIDEAVPLFWQCVATVFGIMSPSRA</sequence>
<dbReference type="RefSeq" id="WP_378609299.1">
    <property type="nucleotide sequence ID" value="NZ_JBHSQN010000015.1"/>
</dbReference>
<accession>A0ABW1JX80</accession>
<evidence type="ECO:0000313" key="2">
    <source>
        <dbReference type="Proteomes" id="UP001596223"/>
    </source>
</evidence>
<comment type="caution">
    <text evidence="1">The sequence shown here is derived from an EMBL/GenBank/DDBJ whole genome shotgun (WGS) entry which is preliminary data.</text>
</comment>
<evidence type="ECO:0000313" key="1">
    <source>
        <dbReference type="EMBL" id="MFC6014099.1"/>
    </source>
</evidence>
<protein>
    <submittedName>
        <fullName evidence="1">Uncharacterized protein</fullName>
    </submittedName>
</protein>
<proteinExistence type="predicted"/>
<keyword evidence="2" id="KW-1185">Reference proteome</keyword>
<dbReference type="Proteomes" id="UP001596223">
    <property type="component" value="Unassembled WGS sequence"/>
</dbReference>
<name>A0ABW1JX80_9NOCA</name>
<reference evidence="2" key="1">
    <citation type="journal article" date="2019" name="Int. J. Syst. Evol. Microbiol.">
        <title>The Global Catalogue of Microorganisms (GCM) 10K type strain sequencing project: providing services to taxonomists for standard genome sequencing and annotation.</title>
        <authorList>
            <consortium name="The Broad Institute Genomics Platform"/>
            <consortium name="The Broad Institute Genome Sequencing Center for Infectious Disease"/>
            <person name="Wu L."/>
            <person name="Ma J."/>
        </authorList>
    </citation>
    <scope>NUCLEOTIDE SEQUENCE [LARGE SCALE GENOMIC DNA]</scope>
    <source>
        <strain evidence="2">CCUG 36956</strain>
    </source>
</reference>
<organism evidence="1 2">
    <name type="scientific">Nocardia lasii</name>
    <dbReference type="NCBI Taxonomy" id="1616107"/>
    <lineage>
        <taxon>Bacteria</taxon>
        <taxon>Bacillati</taxon>
        <taxon>Actinomycetota</taxon>
        <taxon>Actinomycetes</taxon>
        <taxon>Mycobacteriales</taxon>
        <taxon>Nocardiaceae</taxon>
        <taxon>Nocardia</taxon>
    </lineage>
</organism>